<evidence type="ECO:0000313" key="3">
    <source>
        <dbReference type="Proteomes" id="UP000009881"/>
    </source>
</evidence>
<proteinExistence type="predicted"/>
<dbReference type="OrthoDB" id="1159372at2"/>
<evidence type="ECO:0000259" key="1">
    <source>
        <dbReference type="Pfam" id="PF10056"/>
    </source>
</evidence>
<keyword evidence="3" id="KW-1185">Reference proteome</keyword>
<evidence type="ECO:0000313" key="2">
    <source>
        <dbReference type="EMBL" id="EKV30462.1"/>
    </source>
</evidence>
<name>K9GYT8_9PROT</name>
<dbReference type="AlphaFoldDB" id="K9GYT8"/>
<dbReference type="Proteomes" id="UP000009881">
    <property type="component" value="Unassembled WGS sequence"/>
</dbReference>
<accession>K9GYT8</accession>
<dbReference type="STRING" id="1238182.C882_4421"/>
<comment type="caution">
    <text evidence="2">The sequence shown here is derived from an EMBL/GenBank/DDBJ whole genome shotgun (WGS) entry which is preliminary data.</text>
</comment>
<dbReference type="eggNOG" id="COG5586">
    <property type="taxonomic scope" value="Bacteria"/>
</dbReference>
<organism evidence="2 3">
    <name type="scientific">Caenispirillum salinarum AK4</name>
    <dbReference type="NCBI Taxonomy" id="1238182"/>
    <lineage>
        <taxon>Bacteria</taxon>
        <taxon>Pseudomonadati</taxon>
        <taxon>Pseudomonadota</taxon>
        <taxon>Alphaproteobacteria</taxon>
        <taxon>Rhodospirillales</taxon>
        <taxon>Novispirillaceae</taxon>
        <taxon>Caenispirillum</taxon>
    </lineage>
</organism>
<feature type="domain" description="DUF2293" evidence="1">
    <location>
        <begin position="11"/>
        <end position="90"/>
    </location>
</feature>
<reference evidence="2 3" key="1">
    <citation type="journal article" date="2013" name="Genome Announc.">
        <title>Draft Genome Sequence of an Alphaproteobacterium, Caenispirillum salinarum AK4(T), Isolated from a Solar Saltern.</title>
        <authorList>
            <person name="Khatri I."/>
            <person name="Singh A."/>
            <person name="Korpole S."/>
            <person name="Pinnaka A.K."/>
            <person name="Subramanian S."/>
        </authorList>
    </citation>
    <scope>NUCLEOTIDE SEQUENCE [LARGE SCALE GENOMIC DNA]</scope>
    <source>
        <strain evidence="2 3">AK4</strain>
    </source>
</reference>
<dbReference type="InterPro" id="IPR018744">
    <property type="entry name" value="DUF2293"/>
</dbReference>
<dbReference type="RefSeq" id="WP_009540529.1">
    <property type="nucleotide sequence ID" value="NZ_ANHY01000008.1"/>
</dbReference>
<dbReference type="EMBL" id="ANHY01000008">
    <property type="protein sequence ID" value="EKV30462.1"/>
    <property type="molecule type" value="Genomic_DNA"/>
</dbReference>
<dbReference type="Pfam" id="PF10056">
    <property type="entry name" value="DUF2293"/>
    <property type="match status" value="1"/>
</dbReference>
<protein>
    <recommendedName>
        <fullName evidence="1">DUF2293 domain-containing protein</fullName>
    </recommendedName>
</protein>
<sequence>MSGRRERIEAALLRLAPRIPGHERGAVIDHALDSPGLKTARPESAAWLSLVSYVRHVFTDYDDLLADGYDVDSARFFVAGDIDDVLVEWGCARSVNDEET</sequence>
<gene>
    <name evidence="2" type="ORF">C882_4421</name>
</gene>